<feature type="transmembrane region" description="Helical" evidence="1">
    <location>
        <begin position="38"/>
        <end position="62"/>
    </location>
</feature>
<dbReference type="AlphaFoldDB" id="A0A6C0IYU4"/>
<keyword evidence="1" id="KW-0812">Transmembrane</keyword>
<evidence type="ECO:0000313" key="2">
    <source>
        <dbReference type="EMBL" id="QHT97750.1"/>
    </source>
</evidence>
<evidence type="ECO:0000256" key="1">
    <source>
        <dbReference type="SAM" id="Phobius"/>
    </source>
</evidence>
<organism evidence="2">
    <name type="scientific">viral metagenome</name>
    <dbReference type="NCBI Taxonomy" id="1070528"/>
    <lineage>
        <taxon>unclassified sequences</taxon>
        <taxon>metagenomes</taxon>
        <taxon>organismal metagenomes</taxon>
    </lineage>
</organism>
<keyword evidence="1" id="KW-1133">Transmembrane helix</keyword>
<name>A0A6C0IYU4_9ZZZZ</name>
<accession>A0A6C0IYU4</accession>
<reference evidence="2" key="1">
    <citation type="journal article" date="2020" name="Nature">
        <title>Giant virus diversity and host interactions through global metagenomics.</title>
        <authorList>
            <person name="Schulz F."/>
            <person name="Roux S."/>
            <person name="Paez-Espino D."/>
            <person name="Jungbluth S."/>
            <person name="Walsh D.A."/>
            <person name="Denef V.J."/>
            <person name="McMahon K.D."/>
            <person name="Konstantinidis K.T."/>
            <person name="Eloe-Fadrosh E.A."/>
            <person name="Kyrpides N.C."/>
            <person name="Woyke T."/>
        </authorList>
    </citation>
    <scope>NUCLEOTIDE SEQUENCE</scope>
    <source>
        <strain evidence="2">GVMAG-M-3300025572-1</strain>
    </source>
</reference>
<protein>
    <submittedName>
        <fullName evidence="2">Uncharacterized protein</fullName>
    </submittedName>
</protein>
<dbReference type="EMBL" id="MN740283">
    <property type="protein sequence ID" value="QHT97750.1"/>
    <property type="molecule type" value="Genomic_DNA"/>
</dbReference>
<sequence length="84" mass="9465">MSKSWPFALPVTQRTTALESEQPVPAPSRKAGSTALTFWVGLILFLGLIVLILAVTLIVLFFQRSPEPQHQARVEWTRQPFIFS</sequence>
<keyword evidence="1" id="KW-0472">Membrane</keyword>
<proteinExistence type="predicted"/>